<proteinExistence type="predicted"/>
<dbReference type="RefSeq" id="WP_346759208.1">
    <property type="nucleotide sequence ID" value="NZ_JAUJEB010000004.1"/>
</dbReference>
<sequence>MIRYIDDLNVDVLDIKELNELRKQKHAFIRNKKNYYLRKKLVEKTTVFFDWYIAYCKNEIGTKIYKDKQLIECILRATFKTKNQWKEYLLKSLYLSCKYVEYLRDKVSTKNISAFEHTLIDLEIDLEWLITHFEVQYKKSTSKLSLNSGRRRNLSPTDIYSAARTLFHVEELTKIEDLYLRDLKPNVMFQIRQLLEVFGRELIGYHSIEDKDGNPIKKFTQISWGFIKEEVKKTNSRIQFPFDVNIILLINKWSNSFVHTTYLYSSYVQFFVLKTIGILFASKTKGIQTYTGKVVQKFNCADIKISQYNSLKTDFENYLSSRMSDITVTVQWMETDKVVAYIISE</sequence>
<dbReference type="EMBL" id="JAUJEB010000004">
    <property type="protein sequence ID" value="MDN5213869.1"/>
    <property type="molecule type" value="Genomic_DNA"/>
</dbReference>
<keyword evidence="2" id="KW-1185">Reference proteome</keyword>
<accession>A0ABT8L7Y7</accession>
<reference evidence="1" key="1">
    <citation type="submission" date="2023-06" db="EMBL/GenBank/DDBJ databases">
        <title>Genomic of Agaribacillus aureum.</title>
        <authorList>
            <person name="Wang G."/>
        </authorList>
    </citation>
    <scope>NUCLEOTIDE SEQUENCE</scope>
    <source>
        <strain evidence="1">BMA12</strain>
    </source>
</reference>
<gene>
    <name evidence="1" type="ORF">QQ020_17475</name>
</gene>
<name>A0ABT8L7Y7_9BACT</name>
<evidence type="ECO:0000313" key="1">
    <source>
        <dbReference type="EMBL" id="MDN5213869.1"/>
    </source>
</evidence>
<comment type="caution">
    <text evidence="1">The sequence shown here is derived from an EMBL/GenBank/DDBJ whole genome shotgun (WGS) entry which is preliminary data.</text>
</comment>
<dbReference type="Proteomes" id="UP001172083">
    <property type="component" value="Unassembled WGS sequence"/>
</dbReference>
<protein>
    <submittedName>
        <fullName evidence="1">Uncharacterized protein</fullName>
    </submittedName>
</protein>
<evidence type="ECO:0000313" key="2">
    <source>
        <dbReference type="Proteomes" id="UP001172083"/>
    </source>
</evidence>
<organism evidence="1 2">
    <name type="scientific">Agaribacillus aureus</name>
    <dbReference type="NCBI Taxonomy" id="3051825"/>
    <lineage>
        <taxon>Bacteria</taxon>
        <taxon>Pseudomonadati</taxon>
        <taxon>Bacteroidota</taxon>
        <taxon>Cytophagia</taxon>
        <taxon>Cytophagales</taxon>
        <taxon>Splendidivirgaceae</taxon>
        <taxon>Agaribacillus</taxon>
    </lineage>
</organism>